<feature type="transmembrane region" description="Helical" evidence="1">
    <location>
        <begin position="327"/>
        <end position="350"/>
    </location>
</feature>
<dbReference type="PANTHER" id="PTHR21385">
    <property type="entry name" value="ZINC FINGER PROTEIN-RELATED"/>
    <property type="match status" value="1"/>
</dbReference>
<name>W9SWX0_9ROSA</name>
<sequence>MMGPIWALSRPVHSRLVARPILTRGTAQPDPHKINPWCKLGRDYSYTIWLTKFVSCAGQARGSHEPKENGPSAGRSCISVILYDNAVYLDSTGYGDKRTQSSKAKGRQAKLRPICSEIERHVIKRQIRGVNGNDGFATSRTLEEDAGDSVEIHCSRERSRAAWKINEEYLMPFVEKERYQISRDCRMHPDNDLYRDQEQHKIHIDVNEWKCGYCRKGFYEEKFLDKHFDNRHRNLLNGSHNKCLADVCGALHCDLVMDTPKKTKCNPAAAARNKHLCESLADTCFPVSKGPSASRLHEFFLRQFCDAHTCTGNRKPFSRGRKKRVNMLYVVVSTLIMLLLLLFYTFIYLYQRGMKKGTQNLRRVSLNGGKKKPS</sequence>
<keyword evidence="1" id="KW-1133">Transmembrane helix</keyword>
<dbReference type="PROSITE" id="PS00028">
    <property type="entry name" value="ZINC_FINGER_C2H2_1"/>
    <property type="match status" value="1"/>
</dbReference>
<keyword evidence="4" id="KW-1185">Reference proteome</keyword>
<protein>
    <recommendedName>
        <fullName evidence="2">C2H2-type domain-containing protein</fullName>
    </recommendedName>
</protein>
<evidence type="ECO:0000256" key="1">
    <source>
        <dbReference type="SAM" id="Phobius"/>
    </source>
</evidence>
<evidence type="ECO:0000313" key="3">
    <source>
        <dbReference type="EMBL" id="EXC31391.1"/>
    </source>
</evidence>
<keyword evidence="1" id="KW-0472">Membrane</keyword>
<dbReference type="InterPro" id="IPR013087">
    <property type="entry name" value="Znf_C2H2_type"/>
</dbReference>
<organism evidence="3 4">
    <name type="scientific">Morus notabilis</name>
    <dbReference type="NCBI Taxonomy" id="981085"/>
    <lineage>
        <taxon>Eukaryota</taxon>
        <taxon>Viridiplantae</taxon>
        <taxon>Streptophyta</taxon>
        <taxon>Embryophyta</taxon>
        <taxon>Tracheophyta</taxon>
        <taxon>Spermatophyta</taxon>
        <taxon>Magnoliopsida</taxon>
        <taxon>eudicotyledons</taxon>
        <taxon>Gunneridae</taxon>
        <taxon>Pentapetalae</taxon>
        <taxon>rosids</taxon>
        <taxon>fabids</taxon>
        <taxon>Rosales</taxon>
        <taxon>Moraceae</taxon>
        <taxon>Moreae</taxon>
        <taxon>Morus</taxon>
    </lineage>
</organism>
<dbReference type="EMBL" id="KE346255">
    <property type="protein sequence ID" value="EXC31391.1"/>
    <property type="molecule type" value="Genomic_DNA"/>
</dbReference>
<reference evidence="4" key="1">
    <citation type="submission" date="2013-01" db="EMBL/GenBank/DDBJ databases">
        <title>Draft Genome Sequence of a Mulberry Tree, Morus notabilis C.K. Schneid.</title>
        <authorList>
            <person name="He N."/>
            <person name="Zhao S."/>
        </authorList>
    </citation>
    <scope>NUCLEOTIDE SEQUENCE</scope>
</reference>
<dbReference type="Proteomes" id="UP000030645">
    <property type="component" value="Unassembled WGS sequence"/>
</dbReference>
<dbReference type="AlphaFoldDB" id="W9SWX0"/>
<proteinExistence type="predicted"/>
<feature type="domain" description="C2H2-type" evidence="2">
    <location>
        <begin position="211"/>
        <end position="232"/>
    </location>
</feature>
<dbReference type="PANTHER" id="PTHR21385:SF5">
    <property type="entry name" value="C2H2-TYPE DOMAIN-CONTAINING PROTEIN"/>
    <property type="match status" value="1"/>
</dbReference>
<keyword evidence="1" id="KW-0812">Transmembrane</keyword>
<accession>W9SWX0</accession>
<evidence type="ECO:0000313" key="4">
    <source>
        <dbReference type="Proteomes" id="UP000030645"/>
    </source>
</evidence>
<evidence type="ECO:0000259" key="2">
    <source>
        <dbReference type="PROSITE" id="PS00028"/>
    </source>
</evidence>
<dbReference type="eggNOG" id="ENOG502QRQG">
    <property type="taxonomic scope" value="Eukaryota"/>
</dbReference>
<gene>
    <name evidence="3" type="ORF">L484_017673</name>
</gene>